<gene>
    <name evidence="3" type="ORF">NCTC7357_01627</name>
</gene>
<dbReference type="Gene3D" id="3.40.50.1820">
    <property type="entry name" value="alpha/beta hydrolase"/>
    <property type="match status" value="1"/>
</dbReference>
<dbReference type="InterPro" id="IPR029058">
    <property type="entry name" value="AB_hydrolase_fold"/>
</dbReference>
<dbReference type="Proteomes" id="UP000277437">
    <property type="component" value="Chromosome"/>
</dbReference>
<name>A0AAX3FV74_9PSED</name>
<dbReference type="Pfam" id="PF00353">
    <property type="entry name" value="HemolysinCabind"/>
    <property type="match status" value="2"/>
</dbReference>
<dbReference type="EC" id="3.1.1.3" evidence="3"/>
<dbReference type="InterPro" id="IPR001343">
    <property type="entry name" value="Hemolysn_Ca-bd"/>
</dbReference>
<proteinExistence type="predicted"/>
<dbReference type="AlphaFoldDB" id="A0AAX3FV74"/>
<protein>
    <submittedName>
        <fullName evidence="3">Lipase</fullName>
        <ecNumber evidence="3">3.1.1.3</ecNumber>
    </submittedName>
</protein>
<dbReference type="GO" id="GO:0005509">
    <property type="term" value="F:calcium ion binding"/>
    <property type="evidence" value="ECO:0007669"/>
    <property type="project" value="InterPro"/>
</dbReference>
<accession>A0AAX3FV74</accession>
<keyword evidence="1" id="KW-0106">Calcium</keyword>
<reference evidence="3 4" key="1">
    <citation type="submission" date="2018-12" db="EMBL/GenBank/DDBJ databases">
        <authorList>
            <consortium name="Pathogen Informatics"/>
        </authorList>
    </citation>
    <scope>NUCLEOTIDE SEQUENCE [LARGE SCALE GENOMIC DNA]</scope>
    <source>
        <strain evidence="3 4">NCTC7357</strain>
    </source>
</reference>
<evidence type="ECO:0000256" key="2">
    <source>
        <dbReference type="SAM" id="MobiDB-lite"/>
    </source>
</evidence>
<dbReference type="EMBL" id="LR134334">
    <property type="protein sequence ID" value="VEF73365.1"/>
    <property type="molecule type" value="Genomic_DNA"/>
</dbReference>
<dbReference type="InterPro" id="IPR011049">
    <property type="entry name" value="Serralysin-like_metalloprot_C"/>
</dbReference>
<evidence type="ECO:0000313" key="4">
    <source>
        <dbReference type="Proteomes" id="UP000277437"/>
    </source>
</evidence>
<dbReference type="SUPFAM" id="SSF51120">
    <property type="entry name" value="beta-Roll"/>
    <property type="match status" value="2"/>
</dbReference>
<dbReference type="RefSeq" id="WP_124325109.1">
    <property type="nucleotide sequence ID" value="NZ_CP118137.1"/>
</dbReference>
<feature type="region of interest" description="Disordered" evidence="2">
    <location>
        <begin position="1"/>
        <end position="26"/>
    </location>
</feature>
<dbReference type="GO" id="GO:0004806">
    <property type="term" value="F:triacylglycerol lipase activity"/>
    <property type="evidence" value="ECO:0007669"/>
    <property type="project" value="UniProtKB-EC"/>
</dbReference>
<sequence length="418" mass="45019">MNTGTENDPVYRSAPEGKTEKSLGIHDDSSASTVDNVIIFNPYYLSVANGTSLVDSIAKAGFDLNKTYLNSTFSDILIALGIDPKKLLAEFTAKLESSASRGLLDISAWAMHDPAENVATHQRILNSDFYGLTHRDSTAVVSNLTGNLRETTWVENLHLKGTTQSGPTFILGTDGNDKLRGGSETDYLEGGKGNDVFEDRGGYNIILGGQGYDSINLQGSLTQYNVANDGNTLYIRDSKGAFTIARDIEALTEKVTDYGWYKLNTPQTFNVTVNGLEHPNGGVVKYANSINGTADNNILMADLHNTWLFGKDGNDVLISIGKDNTKFVGGNGDDNLVSWVGGDSTFIFEGSFGNDIIHDFKASDKLNFIGVEGATENLDYRSFSKEVHNNTVLTFGDNSVTLVGVALDSLSSASVIIA</sequence>
<dbReference type="PRINTS" id="PR00313">
    <property type="entry name" value="CABNDNGRPT"/>
</dbReference>
<evidence type="ECO:0000313" key="3">
    <source>
        <dbReference type="EMBL" id="VEF73365.1"/>
    </source>
</evidence>
<feature type="compositionally biased region" description="Basic and acidic residues" evidence="2">
    <location>
        <begin position="15"/>
        <end position="26"/>
    </location>
</feature>
<keyword evidence="3" id="KW-0378">Hydrolase</keyword>
<organism evidence="3 4">
    <name type="scientific">Pseudomonas chlororaphis</name>
    <dbReference type="NCBI Taxonomy" id="587753"/>
    <lineage>
        <taxon>Bacteria</taxon>
        <taxon>Pseudomonadati</taxon>
        <taxon>Pseudomonadota</taxon>
        <taxon>Gammaproteobacteria</taxon>
        <taxon>Pseudomonadales</taxon>
        <taxon>Pseudomonadaceae</taxon>
        <taxon>Pseudomonas</taxon>
    </lineage>
</organism>
<evidence type="ECO:0000256" key="1">
    <source>
        <dbReference type="ARBA" id="ARBA00022837"/>
    </source>
</evidence>
<dbReference type="Gene3D" id="2.150.10.10">
    <property type="entry name" value="Serralysin-like metalloprotease, C-terminal"/>
    <property type="match status" value="1"/>
</dbReference>